<dbReference type="RefSeq" id="WP_344309830.1">
    <property type="nucleotide sequence ID" value="NZ_BAAANY010000008.1"/>
</dbReference>
<protein>
    <submittedName>
        <fullName evidence="3">Acyltransferase</fullName>
    </submittedName>
</protein>
<feature type="transmembrane region" description="Helical" evidence="1">
    <location>
        <begin position="354"/>
        <end position="375"/>
    </location>
</feature>
<keyword evidence="1" id="KW-1133">Transmembrane helix</keyword>
<dbReference type="EMBL" id="BAAANY010000008">
    <property type="protein sequence ID" value="GAA1673999.1"/>
    <property type="molecule type" value="Genomic_DNA"/>
</dbReference>
<gene>
    <name evidence="3" type="ORF">GCM10009765_24170</name>
</gene>
<feature type="transmembrane region" description="Helical" evidence="1">
    <location>
        <begin position="190"/>
        <end position="210"/>
    </location>
</feature>
<dbReference type="InterPro" id="IPR002656">
    <property type="entry name" value="Acyl_transf_3_dom"/>
</dbReference>
<feature type="transmembrane region" description="Helical" evidence="1">
    <location>
        <begin position="69"/>
        <end position="90"/>
    </location>
</feature>
<dbReference type="PANTHER" id="PTHR36927:SF4">
    <property type="entry name" value="BLR5718 PROTEIN"/>
    <property type="match status" value="1"/>
</dbReference>
<feature type="transmembrane region" description="Helical" evidence="1">
    <location>
        <begin position="32"/>
        <end position="57"/>
    </location>
</feature>
<sequence>MSHAVELPSVGPSPAAAPAAPARLFFLDRIRVALTILVVIHHCAVTYSDVPLWYYHLAGRPGSGVPLDLLLLVNQAFFMGMFFLISGFFVPGSYERKGPKAFLRDRLLRLGAPLVAFYFVLSPIATIAGGLAARQSLGGSWWEVYLNTIGAGPLWFAEALIAFTAGYAIWRQVSKNSAVRTEKTTEPLTYAKVGLFVVVLGVVTYGWRIFLPQGTWVPVIDFPSAAFLPQYVGLFVVGLLASRRGWLTTPRRGMGRIGGVAALIGMVVYLAMLIGGHGSGGPSVQAFVAALAEAVYCVGICLALLSLFRRTARKEGAFGRYLSQHAFTVYVIHAPLVVGVTIAMHALVPTDLALVNFALAAVIAVPLSFALAYPVRKLPFAREVL</sequence>
<dbReference type="PANTHER" id="PTHR36927">
    <property type="entry name" value="BLR4337 PROTEIN"/>
    <property type="match status" value="1"/>
</dbReference>
<dbReference type="Proteomes" id="UP001500618">
    <property type="component" value="Unassembled WGS sequence"/>
</dbReference>
<feature type="transmembrane region" description="Helical" evidence="1">
    <location>
        <begin position="286"/>
        <end position="308"/>
    </location>
</feature>
<evidence type="ECO:0000259" key="2">
    <source>
        <dbReference type="Pfam" id="PF01757"/>
    </source>
</evidence>
<evidence type="ECO:0000313" key="4">
    <source>
        <dbReference type="Proteomes" id="UP001500618"/>
    </source>
</evidence>
<keyword evidence="1" id="KW-0812">Transmembrane</keyword>
<keyword evidence="3" id="KW-0012">Acyltransferase</keyword>
<dbReference type="Pfam" id="PF01757">
    <property type="entry name" value="Acyl_transf_3"/>
    <property type="match status" value="1"/>
</dbReference>
<name>A0ABP4SJV8_9ACTN</name>
<organism evidence="3 4">
    <name type="scientific">Fodinicola feengrottensis</name>
    <dbReference type="NCBI Taxonomy" id="435914"/>
    <lineage>
        <taxon>Bacteria</taxon>
        <taxon>Bacillati</taxon>
        <taxon>Actinomycetota</taxon>
        <taxon>Actinomycetes</taxon>
        <taxon>Mycobacteriales</taxon>
        <taxon>Fodinicola</taxon>
    </lineage>
</organism>
<feature type="transmembrane region" description="Helical" evidence="1">
    <location>
        <begin position="153"/>
        <end position="170"/>
    </location>
</feature>
<feature type="transmembrane region" description="Helical" evidence="1">
    <location>
        <begin position="253"/>
        <end position="274"/>
    </location>
</feature>
<feature type="transmembrane region" description="Helical" evidence="1">
    <location>
        <begin position="222"/>
        <end position="241"/>
    </location>
</feature>
<evidence type="ECO:0000313" key="3">
    <source>
        <dbReference type="EMBL" id="GAA1673999.1"/>
    </source>
</evidence>
<feature type="transmembrane region" description="Helical" evidence="1">
    <location>
        <begin position="329"/>
        <end position="348"/>
    </location>
</feature>
<proteinExistence type="predicted"/>
<feature type="transmembrane region" description="Helical" evidence="1">
    <location>
        <begin position="110"/>
        <end position="133"/>
    </location>
</feature>
<dbReference type="InterPro" id="IPR050623">
    <property type="entry name" value="Glucan_succinyl_AcylTrfase"/>
</dbReference>
<reference evidence="4" key="1">
    <citation type="journal article" date="2019" name="Int. J. Syst. Evol. Microbiol.">
        <title>The Global Catalogue of Microorganisms (GCM) 10K type strain sequencing project: providing services to taxonomists for standard genome sequencing and annotation.</title>
        <authorList>
            <consortium name="The Broad Institute Genomics Platform"/>
            <consortium name="The Broad Institute Genome Sequencing Center for Infectious Disease"/>
            <person name="Wu L."/>
            <person name="Ma J."/>
        </authorList>
    </citation>
    <scope>NUCLEOTIDE SEQUENCE [LARGE SCALE GENOMIC DNA]</scope>
    <source>
        <strain evidence="4">JCM 14718</strain>
    </source>
</reference>
<comment type="caution">
    <text evidence="3">The sequence shown here is derived from an EMBL/GenBank/DDBJ whole genome shotgun (WGS) entry which is preliminary data.</text>
</comment>
<keyword evidence="3" id="KW-0808">Transferase</keyword>
<keyword evidence="1" id="KW-0472">Membrane</keyword>
<dbReference type="GO" id="GO:0016746">
    <property type="term" value="F:acyltransferase activity"/>
    <property type="evidence" value="ECO:0007669"/>
    <property type="project" value="UniProtKB-KW"/>
</dbReference>
<feature type="domain" description="Acyltransferase 3" evidence="2">
    <location>
        <begin position="26"/>
        <end position="372"/>
    </location>
</feature>
<accession>A0ABP4SJV8</accession>
<evidence type="ECO:0000256" key="1">
    <source>
        <dbReference type="SAM" id="Phobius"/>
    </source>
</evidence>
<keyword evidence="4" id="KW-1185">Reference proteome</keyword>